<name>A0A4Q4SWH3_9PEZI</name>
<dbReference type="EMBL" id="QJNU01000751">
    <property type="protein sequence ID" value="RYO87380.1"/>
    <property type="molecule type" value="Genomic_DNA"/>
</dbReference>
<evidence type="ECO:0000256" key="1">
    <source>
        <dbReference type="SAM" id="MobiDB-lite"/>
    </source>
</evidence>
<reference evidence="2 3" key="1">
    <citation type="submission" date="2018-06" db="EMBL/GenBank/DDBJ databases">
        <title>Complete Genomes of Monosporascus.</title>
        <authorList>
            <person name="Robinson A.J."/>
            <person name="Natvig D.O."/>
        </authorList>
    </citation>
    <scope>NUCLEOTIDE SEQUENCE [LARGE SCALE GENOMIC DNA]</scope>
    <source>
        <strain evidence="2 3">CBS 110550</strain>
    </source>
</reference>
<evidence type="ECO:0000313" key="2">
    <source>
        <dbReference type="EMBL" id="RYO87380.1"/>
    </source>
</evidence>
<protein>
    <submittedName>
        <fullName evidence="2">Uncharacterized protein</fullName>
    </submittedName>
</protein>
<accession>A0A4Q4SWH3</accession>
<evidence type="ECO:0000313" key="3">
    <source>
        <dbReference type="Proteomes" id="UP000293360"/>
    </source>
</evidence>
<comment type="caution">
    <text evidence="2">The sequence shown here is derived from an EMBL/GenBank/DDBJ whole genome shotgun (WGS) entry which is preliminary data.</text>
</comment>
<dbReference type="OrthoDB" id="4714862at2759"/>
<dbReference type="Proteomes" id="UP000293360">
    <property type="component" value="Unassembled WGS sequence"/>
</dbReference>
<sequence>MPCSFDASSFGERVEEYDNPYPARPLLGPTTPYPTATPLIDQPCAHTNQLNACSPAADPTYNTYSTDLNWSSSTWSLPQGGSGELDVSEYTDTLYSGENYYQPGVVCFDAYVDLACTSYYQSSSSPAYADPAVNTVHASPALAEPQGVPISEAVVLPETPVPEEEAAASLACRYCSKAHRDAKSRKRHEMEVHEKPRAGANRRGWYRCKCSRLFCYFRKANYTRHRGKCRSQKRTMTTYHCQCGVEHADDREHEMHYRECNDGRRPVGRPPHSPHSGVTEEMQSADEWAG</sequence>
<dbReference type="AlphaFoldDB" id="A0A4Q4SWH3"/>
<gene>
    <name evidence="2" type="ORF">DL764_008860</name>
</gene>
<feature type="region of interest" description="Disordered" evidence="1">
    <location>
        <begin position="259"/>
        <end position="290"/>
    </location>
</feature>
<proteinExistence type="predicted"/>
<keyword evidence="3" id="KW-1185">Reference proteome</keyword>
<organism evidence="2 3">
    <name type="scientific">Monosporascus ibericus</name>
    <dbReference type="NCBI Taxonomy" id="155417"/>
    <lineage>
        <taxon>Eukaryota</taxon>
        <taxon>Fungi</taxon>
        <taxon>Dikarya</taxon>
        <taxon>Ascomycota</taxon>
        <taxon>Pezizomycotina</taxon>
        <taxon>Sordariomycetes</taxon>
        <taxon>Xylariomycetidae</taxon>
        <taxon>Xylariales</taxon>
        <taxon>Xylariales incertae sedis</taxon>
        <taxon>Monosporascus</taxon>
    </lineage>
</organism>